<keyword evidence="7" id="KW-1185">Reference proteome</keyword>
<dbReference type="InterPro" id="IPR050490">
    <property type="entry name" value="Bact_solute-bd_prot1"/>
</dbReference>
<dbReference type="AlphaFoldDB" id="A0A4P6JPG5"/>
<dbReference type="SUPFAM" id="SSF53850">
    <property type="entry name" value="Periplasmic binding protein-like II"/>
    <property type="match status" value="1"/>
</dbReference>
<dbReference type="KEGG" id="kbs:EPA93_14490"/>
<keyword evidence="2" id="KW-0732">Signal</keyword>
<dbReference type="EMBL" id="CP035758">
    <property type="protein sequence ID" value="QBD77144.1"/>
    <property type="molecule type" value="Genomic_DNA"/>
</dbReference>
<keyword evidence="5" id="KW-0449">Lipoprotein</keyword>
<evidence type="ECO:0000313" key="6">
    <source>
        <dbReference type="EMBL" id="QBD77144.1"/>
    </source>
</evidence>
<evidence type="ECO:0000256" key="1">
    <source>
        <dbReference type="ARBA" id="ARBA00022475"/>
    </source>
</evidence>
<dbReference type="Proteomes" id="UP000290365">
    <property type="component" value="Chromosome"/>
</dbReference>
<sequence length="478" mass="52987">MISGRRQKMSTRQIISPGLVNRRKFLQLTAAGGGMLMLAACGGSGGASGHTEIIFWLPGGTQTYCNAHNTIEKDYQKLHPNIQMPPVLCGTGKQDYTEVLLAHIAAGNAPDATLYWDSPVSLGASGAAMDLTSMMANSQHAKIDKWPAGALASCQFNDKIYGLPITAGVFSMWYNAEWFERKGISVKREDFPKTWDALRALSKEFTTWKGDELQTIGFPVLHTPAQGSDRYNLPMWSALNGSQIYDAENKKYTIDSEANIAMMDYFLSWLNEEYRGDVNYLLRAKVIWDAYPDAQTGRAPAFQTQKQAMVLQGSWMVGDFYTWTGPSFEKWNVAPLPLGPGGTKQISGDWPNWAVIPRGAKHAAEAFQYLDYMSATGVRTWFNVLPDLPANADFSHSILPDGLVQKRGKAFAQEIMDFFYQQQQIVTPMWNSPVEGFASDQIGTAIARVMTKAAKPKQAMAEAQKACQDKLDSVLRKK</sequence>
<keyword evidence="1" id="KW-1003">Cell membrane</keyword>
<dbReference type="OrthoDB" id="9795467at2"/>
<name>A0A4P6JPG5_KTERU</name>
<evidence type="ECO:0000256" key="5">
    <source>
        <dbReference type="ARBA" id="ARBA00023288"/>
    </source>
</evidence>
<evidence type="ECO:0000313" key="7">
    <source>
        <dbReference type="Proteomes" id="UP000290365"/>
    </source>
</evidence>
<dbReference type="Gene3D" id="3.40.190.10">
    <property type="entry name" value="Periplasmic binding protein-like II"/>
    <property type="match status" value="1"/>
</dbReference>
<protein>
    <submittedName>
        <fullName evidence="6">Extracellular solute-binding protein</fullName>
    </submittedName>
</protein>
<gene>
    <name evidence="6" type="ORF">EPA93_14490</name>
</gene>
<dbReference type="InterPro" id="IPR006311">
    <property type="entry name" value="TAT_signal"/>
</dbReference>
<reference evidence="6 7" key="1">
    <citation type="submission" date="2019-01" db="EMBL/GenBank/DDBJ databases">
        <title>Ktedonosporobacter rubrisoli SCAWS-G2.</title>
        <authorList>
            <person name="Huang Y."/>
            <person name="Yan B."/>
        </authorList>
    </citation>
    <scope>NUCLEOTIDE SEQUENCE [LARGE SCALE GENOMIC DNA]</scope>
    <source>
        <strain evidence="6 7">SCAWS-G2</strain>
    </source>
</reference>
<keyword evidence="4" id="KW-0564">Palmitate</keyword>
<keyword evidence="3" id="KW-0472">Membrane</keyword>
<dbReference type="Pfam" id="PF01547">
    <property type="entry name" value="SBP_bac_1"/>
    <property type="match status" value="1"/>
</dbReference>
<accession>A0A4P6JPG5</accession>
<dbReference type="InterPro" id="IPR006059">
    <property type="entry name" value="SBP"/>
</dbReference>
<organism evidence="6 7">
    <name type="scientific">Ktedonosporobacter rubrisoli</name>
    <dbReference type="NCBI Taxonomy" id="2509675"/>
    <lineage>
        <taxon>Bacteria</taxon>
        <taxon>Bacillati</taxon>
        <taxon>Chloroflexota</taxon>
        <taxon>Ktedonobacteria</taxon>
        <taxon>Ktedonobacterales</taxon>
        <taxon>Ktedonosporobacteraceae</taxon>
        <taxon>Ktedonosporobacter</taxon>
    </lineage>
</organism>
<dbReference type="PANTHER" id="PTHR43649:SF33">
    <property type="entry name" value="POLYGALACTURONAN_RHAMNOGALACTURONAN-BINDING PROTEIN YTCQ"/>
    <property type="match status" value="1"/>
</dbReference>
<dbReference type="PROSITE" id="PS51318">
    <property type="entry name" value="TAT"/>
    <property type="match status" value="1"/>
</dbReference>
<evidence type="ECO:0000256" key="4">
    <source>
        <dbReference type="ARBA" id="ARBA00023139"/>
    </source>
</evidence>
<evidence type="ECO:0000256" key="3">
    <source>
        <dbReference type="ARBA" id="ARBA00023136"/>
    </source>
</evidence>
<dbReference type="PANTHER" id="PTHR43649">
    <property type="entry name" value="ARABINOSE-BINDING PROTEIN-RELATED"/>
    <property type="match status" value="1"/>
</dbReference>
<proteinExistence type="predicted"/>
<evidence type="ECO:0000256" key="2">
    <source>
        <dbReference type="ARBA" id="ARBA00022729"/>
    </source>
</evidence>